<accession>A0A6N9YKH9</accession>
<reference evidence="4 5" key="1">
    <citation type="submission" date="2020-02" db="EMBL/GenBank/DDBJ databases">
        <authorList>
            <person name="Li X.-J."/>
            <person name="Feng X.-M."/>
        </authorList>
    </citation>
    <scope>NUCLEOTIDE SEQUENCE [LARGE SCALE GENOMIC DNA]</scope>
    <source>
        <strain evidence="4 5">CGMCC 4.7225</strain>
    </source>
</reference>
<feature type="transmembrane region" description="Helical" evidence="2">
    <location>
        <begin position="76"/>
        <end position="98"/>
    </location>
</feature>
<dbReference type="Pfam" id="PF03109">
    <property type="entry name" value="ABC1"/>
    <property type="match status" value="1"/>
</dbReference>
<keyword evidence="2" id="KW-0472">Membrane</keyword>
<feature type="transmembrane region" description="Helical" evidence="2">
    <location>
        <begin position="634"/>
        <end position="655"/>
    </location>
</feature>
<dbReference type="SUPFAM" id="SSF56112">
    <property type="entry name" value="Protein kinase-like (PK-like)"/>
    <property type="match status" value="1"/>
</dbReference>
<dbReference type="EMBL" id="JAAGOB010000004">
    <property type="protein sequence ID" value="NED95503.1"/>
    <property type="molecule type" value="Genomic_DNA"/>
</dbReference>
<dbReference type="AlphaFoldDB" id="A0A6N9YKH9"/>
<proteinExistence type="inferred from homology"/>
<keyword evidence="4" id="KW-0808">Transferase</keyword>
<sequence length="661" mass="71139">MDILTFPVIVGFSLLVAFVIGLAAQRLLGIRLGLLRLLATGVFAVAVGPLIMLAMLRPFGLPAGESEDLAHADGVYFWFALLAIVCTVLASMVFIVVVEAFAPLGSIPPALVWGRGLRGRFKRGRRYWQIIGISVRHGLAPYIRGGRDRALAVPSGRAQFGRSLAATLNQGGVTFVKMGQILATRKDLLPAEVTAELARLQDDAAPVPWQDVEAVLRAELGAPISEVFAEIDPVPLAAASVGQVHVARLHTGDDVVVKVQRPGIRPVVERDLDIAARLAARLEGGTRWARGMGLSALAVGLAEAIREELDYRVEADNIAAVAHAHPPGSPVRLPRVHQQLCTERVLVMERLHGRALRDAGDIIARLELDRAQIARSLLGVLFHQIITSGVFHADPHGGNILILDDGQIGLLDFGSVGRLDGALREALQRLLLGIDQGDPLAVSDALLELVPRPDEIDQQRLERDLGRFMARHVLGGNVVGVRMFGDLFRIVADHGLAIPPEVAAVFRTLGTAEGTLTALAPDFNLITETRALAGGYMAEQLGPEQIKQSVTDELAALLPVLRRLPRRVERIASAAENGRLNMNVRLLADERDRAVITDLLHEVLVAFLAATTGIIAVLLLGIEGGPTVTDTVGLYQLIGYHLLAISAILGLRVLVKVFRRS</sequence>
<dbReference type="GO" id="GO:0016301">
    <property type="term" value="F:kinase activity"/>
    <property type="evidence" value="ECO:0007669"/>
    <property type="project" value="UniProtKB-KW"/>
</dbReference>
<dbReference type="PANTHER" id="PTHR10566:SF113">
    <property type="entry name" value="PROTEIN ACTIVITY OF BC1 COMPLEX KINASE 7, CHLOROPLASTIC"/>
    <property type="match status" value="1"/>
</dbReference>
<dbReference type="InterPro" id="IPR050154">
    <property type="entry name" value="UbiB_kinase"/>
</dbReference>
<feature type="domain" description="ABC1 atypical kinase-like" evidence="3">
    <location>
        <begin position="199"/>
        <end position="439"/>
    </location>
</feature>
<dbReference type="PANTHER" id="PTHR10566">
    <property type="entry name" value="CHAPERONE-ACTIVITY OF BC1 COMPLEX CABC1 -RELATED"/>
    <property type="match status" value="1"/>
</dbReference>
<dbReference type="Proteomes" id="UP000469185">
    <property type="component" value="Unassembled WGS sequence"/>
</dbReference>
<name>A0A6N9YKH9_9ACTN</name>
<feature type="transmembrane region" description="Helical" evidence="2">
    <location>
        <begin position="6"/>
        <end position="25"/>
    </location>
</feature>
<feature type="transmembrane region" description="Helical" evidence="2">
    <location>
        <begin position="37"/>
        <end position="56"/>
    </location>
</feature>
<organism evidence="4 5">
    <name type="scientific">Phytoactinopolyspora alkaliphila</name>
    <dbReference type="NCBI Taxonomy" id="1783498"/>
    <lineage>
        <taxon>Bacteria</taxon>
        <taxon>Bacillati</taxon>
        <taxon>Actinomycetota</taxon>
        <taxon>Actinomycetes</taxon>
        <taxon>Jiangellales</taxon>
        <taxon>Jiangellaceae</taxon>
        <taxon>Phytoactinopolyspora</taxon>
    </lineage>
</organism>
<evidence type="ECO:0000259" key="3">
    <source>
        <dbReference type="Pfam" id="PF03109"/>
    </source>
</evidence>
<protein>
    <submittedName>
        <fullName evidence="4">AarF/ABC1/UbiB kinase family protein</fullName>
    </submittedName>
</protein>
<evidence type="ECO:0000313" key="4">
    <source>
        <dbReference type="EMBL" id="NED95503.1"/>
    </source>
</evidence>
<comment type="similarity">
    <text evidence="1">Belongs to the protein kinase superfamily. ADCK protein kinase family.</text>
</comment>
<keyword evidence="2" id="KW-0812">Transmembrane</keyword>
<keyword evidence="4" id="KW-0418">Kinase</keyword>
<dbReference type="InterPro" id="IPR004147">
    <property type="entry name" value="ABC1_dom"/>
</dbReference>
<feature type="transmembrane region" description="Helical" evidence="2">
    <location>
        <begin position="603"/>
        <end position="622"/>
    </location>
</feature>
<evidence type="ECO:0000256" key="1">
    <source>
        <dbReference type="ARBA" id="ARBA00009670"/>
    </source>
</evidence>
<keyword evidence="2" id="KW-1133">Transmembrane helix</keyword>
<dbReference type="InterPro" id="IPR011009">
    <property type="entry name" value="Kinase-like_dom_sf"/>
</dbReference>
<dbReference type="CDD" id="cd05121">
    <property type="entry name" value="ABC1_ADCK3-like"/>
    <property type="match status" value="1"/>
</dbReference>
<keyword evidence="5" id="KW-1185">Reference proteome</keyword>
<comment type="caution">
    <text evidence="4">The sequence shown here is derived from an EMBL/GenBank/DDBJ whole genome shotgun (WGS) entry which is preliminary data.</text>
</comment>
<gene>
    <name evidence="4" type="ORF">G1H11_09270</name>
</gene>
<evidence type="ECO:0000313" key="5">
    <source>
        <dbReference type="Proteomes" id="UP000469185"/>
    </source>
</evidence>
<evidence type="ECO:0000256" key="2">
    <source>
        <dbReference type="SAM" id="Phobius"/>
    </source>
</evidence>